<proteinExistence type="predicted"/>
<gene>
    <name evidence="4" type="ORF">CUNI_LOCUS20088</name>
</gene>
<dbReference type="PANTHER" id="PTHR11364">
    <property type="entry name" value="THIOSULFATE SULFERTANSFERASE"/>
    <property type="match status" value="1"/>
</dbReference>
<feature type="domain" description="Rhodanese" evidence="3">
    <location>
        <begin position="178"/>
        <end position="288"/>
    </location>
</feature>
<sequence>MTLSKLTPLVSTIWLKEQILASLQNTAKLNNSLRVLDTSWLPDPEVDGYKQFYAQAHIPTALYFDLKKLSSPNETSAAKFPIPDSNVFKEYVENLGISNNTHVVAYDRLNTRSSFRTWFLFRLFGHDKISVLNGGLRQWLTDGFHVTTEEPTVEKAVFNVNFRKHLLRDFAAVMKNVTSQTEQLMDARPPEMFCVPDKDQPGGHIPGAKNIPFGSLFNEDGTVKSKEDLKKLFTEAGIDLQKPLVSSCQIGMTACGLIAAAYILGREDVPLYNGSFTEWSKLADPSMIVKEKQN</sequence>
<dbReference type="AlphaFoldDB" id="A0A8S4A2K0"/>
<dbReference type="InterPro" id="IPR001763">
    <property type="entry name" value="Rhodanese-like_dom"/>
</dbReference>
<keyword evidence="5" id="KW-1185">Reference proteome</keyword>
<dbReference type="Pfam" id="PF00581">
    <property type="entry name" value="Rhodanese"/>
    <property type="match status" value="2"/>
</dbReference>
<dbReference type="GO" id="GO:0004792">
    <property type="term" value="F:thiosulfate-cyanide sulfurtransferase activity"/>
    <property type="evidence" value="ECO:0007669"/>
    <property type="project" value="TreeGrafter"/>
</dbReference>
<dbReference type="EMBL" id="CAJHNH020007301">
    <property type="protein sequence ID" value="CAG5134530.1"/>
    <property type="molecule type" value="Genomic_DNA"/>
</dbReference>
<reference evidence="4" key="1">
    <citation type="submission" date="2021-04" db="EMBL/GenBank/DDBJ databases">
        <authorList>
            <consortium name="Molecular Ecology Group"/>
        </authorList>
    </citation>
    <scope>NUCLEOTIDE SEQUENCE</scope>
</reference>
<evidence type="ECO:0000259" key="3">
    <source>
        <dbReference type="PROSITE" id="PS50206"/>
    </source>
</evidence>
<dbReference type="GO" id="GO:0005739">
    <property type="term" value="C:mitochondrion"/>
    <property type="evidence" value="ECO:0007669"/>
    <property type="project" value="TreeGrafter"/>
</dbReference>
<dbReference type="CDD" id="cd01449">
    <property type="entry name" value="TST_Repeat_2"/>
    <property type="match status" value="1"/>
</dbReference>
<evidence type="ECO:0000256" key="2">
    <source>
        <dbReference type="ARBA" id="ARBA00022737"/>
    </source>
</evidence>
<feature type="domain" description="Rhodanese" evidence="3">
    <location>
        <begin position="29"/>
        <end position="148"/>
    </location>
</feature>
<name>A0A8S4A2K0_9EUPU</name>
<evidence type="ECO:0000256" key="1">
    <source>
        <dbReference type="ARBA" id="ARBA00022679"/>
    </source>
</evidence>
<dbReference type="SUPFAM" id="SSF52821">
    <property type="entry name" value="Rhodanese/Cell cycle control phosphatase"/>
    <property type="match status" value="2"/>
</dbReference>
<organism evidence="4 5">
    <name type="scientific">Candidula unifasciata</name>
    <dbReference type="NCBI Taxonomy" id="100452"/>
    <lineage>
        <taxon>Eukaryota</taxon>
        <taxon>Metazoa</taxon>
        <taxon>Spiralia</taxon>
        <taxon>Lophotrochozoa</taxon>
        <taxon>Mollusca</taxon>
        <taxon>Gastropoda</taxon>
        <taxon>Heterobranchia</taxon>
        <taxon>Euthyneura</taxon>
        <taxon>Panpulmonata</taxon>
        <taxon>Eupulmonata</taxon>
        <taxon>Stylommatophora</taxon>
        <taxon>Helicina</taxon>
        <taxon>Helicoidea</taxon>
        <taxon>Geomitridae</taxon>
        <taxon>Candidula</taxon>
    </lineage>
</organism>
<dbReference type="CDD" id="cd01448">
    <property type="entry name" value="TST_Repeat_1"/>
    <property type="match status" value="1"/>
</dbReference>
<evidence type="ECO:0000313" key="4">
    <source>
        <dbReference type="EMBL" id="CAG5134530.1"/>
    </source>
</evidence>
<dbReference type="Gene3D" id="3.40.250.10">
    <property type="entry name" value="Rhodanese-like domain"/>
    <property type="match status" value="2"/>
</dbReference>
<dbReference type="PROSITE" id="PS50206">
    <property type="entry name" value="RHODANESE_3"/>
    <property type="match status" value="2"/>
</dbReference>
<dbReference type="Proteomes" id="UP000678393">
    <property type="component" value="Unassembled WGS sequence"/>
</dbReference>
<keyword evidence="1" id="KW-0808">Transferase</keyword>
<dbReference type="SMART" id="SM00450">
    <property type="entry name" value="RHOD"/>
    <property type="match status" value="2"/>
</dbReference>
<keyword evidence="2" id="KW-0677">Repeat</keyword>
<dbReference type="PANTHER" id="PTHR11364:SF27">
    <property type="entry name" value="SULFURTRANSFERASE"/>
    <property type="match status" value="1"/>
</dbReference>
<evidence type="ECO:0000313" key="5">
    <source>
        <dbReference type="Proteomes" id="UP000678393"/>
    </source>
</evidence>
<accession>A0A8S4A2K0</accession>
<dbReference type="OrthoDB" id="270167at2759"/>
<dbReference type="InterPro" id="IPR045078">
    <property type="entry name" value="TST/MPST-like"/>
</dbReference>
<protein>
    <recommendedName>
        <fullName evidence="3">Rhodanese domain-containing protein</fullName>
    </recommendedName>
</protein>
<comment type="caution">
    <text evidence="4">The sequence shown here is derived from an EMBL/GenBank/DDBJ whole genome shotgun (WGS) entry which is preliminary data.</text>
</comment>
<dbReference type="InterPro" id="IPR036873">
    <property type="entry name" value="Rhodanese-like_dom_sf"/>
</dbReference>